<feature type="transmembrane region" description="Helical" evidence="2">
    <location>
        <begin position="160"/>
        <end position="179"/>
    </location>
</feature>
<protein>
    <submittedName>
        <fullName evidence="3">Uncharacterized protein</fullName>
    </submittedName>
</protein>
<dbReference type="OrthoDB" id="5308502at2759"/>
<evidence type="ECO:0000313" key="3">
    <source>
        <dbReference type="EMBL" id="KAF2011681.1"/>
    </source>
</evidence>
<evidence type="ECO:0000313" key="4">
    <source>
        <dbReference type="Proteomes" id="UP000799778"/>
    </source>
</evidence>
<gene>
    <name evidence="3" type="ORF">BU24DRAFT_354061</name>
</gene>
<accession>A0A6A5XFS6</accession>
<keyword evidence="2" id="KW-0472">Membrane</keyword>
<feature type="transmembrane region" description="Helical" evidence="2">
    <location>
        <begin position="86"/>
        <end position="107"/>
    </location>
</feature>
<evidence type="ECO:0000256" key="1">
    <source>
        <dbReference type="SAM" id="MobiDB-lite"/>
    </source>
</evidence>
<organism evidence="3 4">
    <name type="scientific">Aaosphaeria arxii CBS 175.79</name>
    <dbReference type="NCBI Taxonomy" id="1450172"/>
    <lineage>
        <taxon>Eukaryota</taxon>
        <taxon>Fungi</taxon>
        <taxon>Dikarya</taxon>
        <taxon>Ascomycota</taxon>
        <taxon>Pezizomycotina</taxon>
        <taxon>Dothideomycetes</taxon>
        <taxon>Pleosporomycetidae</taxon>
        <taxon>Pleosporales</taxon>
        <taxon>Pleosporales incertae sedis</taxon>
        <taxon>Aaosphaeria</taxon>
    </lineage>
</organism>
<dbReference type="InterPro" id="IPR018830">
    <property type="entry name" value="DUF2434"/>
</dbReference>
<keyword evidence="2" id="KW-1133">Transmembrane helix</keyword>
<dbReference type="EMBL" id="ML978074">
    <property type="protein sequence ID" value="KAF2011681.1"/>
    <property type="molecule type" value="Genomic_DNA"/>
</dbReference>
<dbReference type="RefSeq" id="XP_033380020.1">
    <property type="nucleotide sequence ID" value="XM_033523804.1"/>
</dbReference>
<keyword evidence="4" id="KW-1185">Reference proteome</keyword>
<feature type="transmembrane region" description="Helical" evidence="2">
    <location>
        <begin position="261"/>
        <end position="278"/>
    </location>
</feature>
<feature type="transmembrane region" description="Helical" evidence="2">
    <location>
        <begin position="212"/>
        <end position="230"/>
    </location>
</feature>
<feature type="region of interest" description="Disordered" evidence="1">
    <location>
        <begin position="414"/>
        <end position="512"/>
    </location>
</feature>
<dbReference type="GeneID" id="54281201"/>
<dbReference type="Proteomes" id="UP000799778">
    <property type="component" value="Unassembled WGS sequence"/>
</dbReference>
<keyword evidence="2" id="KW-0812">Transmembrane</keyword>
<feature type="transmembrane region" description="Helical" evidence="2">
    <location>
        <begin position="339"/>
        <end position="362"/>
    </location>
</feature>
<dbReference type="Pfam" id="PF10361">
    <property type="entry name" value="DUF2434"/>
    <property type="match status" value="1"/>
</dbReference>
<proteinExistence type="predicted"/>
<dbReference type="AlphaFoldDB" id="A0A6A5XFS6"/>
<feature type="transmembrane region" description="Helical" evidence="2">
    <location>
        <begin position="128"/>
        <end position="148"/>
    </location>
</feature>
<evidence type="ECO:0000256" key="2">
    <source>
        <dbReference type="SAM" id="Phobius"/>
    </source>
</evidence>
<feature type="transmembrane region" description="Helical" evidence="2">
    <location>
        <begin position="306"/>
        <end position="327"/>
    </location>
</feature>
<feature type="compositionally biased region" description="Polar residues" evidence="1">
    <location>
        <begin position="489"/>
        <end position="512"/>
    </location>
</feature>
<feature type="compositionally biased region" description="Polar residues" evidence="1">
    <location>
        <begin position="418"/>
        <end position="431"/>
    </location>
</feature>
<name>A0A6A5XFS6_9PLEO</name>
<sequence length="512" mass="59110">MPLLNVRELLPFPNGDNTSHTIINGVDFNLTALKFFNYTIYSNNTISNRSKCYLIFDQFKPHMFSNGSWVNGSTCYIPYYGIKTRGYASIAFGTAFGMSIMFTLINLRKHGKRFVREDKRFRIVGRRWQWYWMLFAAACGMISCLTGIDVDRNYLQDLSIILQSFFFTLMVPGTLAMVWESVRHWGSWQERQLVDVDPYSYPDDDTRTRTEFWLPLMFYLIAWLNFFMTIPRSWNAFRQQNTPEQQRDIAAPAATNNRTKAGAIIAAVAWFIIVYSLWHSLKHYKRRNTGFFGKINGFCRDCPTKLFVVIILLAVRVAYGLASAWIFELTIMKDDVMIGWPFGLGYGPILAIIIVFEVFGYIEENEDKVIMEQRRLRGIEHDRELNLTKKPGWWNKNFTNRFKSDDERLRDMAAIDNSGATTTTTRRQPQNIEMGDMTLRNRSRSRPPEDPFRDQSSSENSRQSSVAVGARLDPSRTESDAASAKSGLTGRTLTAEQMANARPQNVRSMLDV</sequence>
<reference evidence="3" key="1">
    <citation type="journal article" date="2020" name="Stud. Mycol.">
        <title>101 Dothideomycetes genomes: a test case for predicting lifestyles and emergence of pathogens.</title>
        <authorList>
            <person name="Haridas S."/>
            <person name="Albert R."/>
            <person name="Binder M."/>
            <person name="Bloem J."/>
            <person name="Labutti K."/>
            <person name="Salamov A."/>
            <person name="Andreopoulos B."/>
            <person name="Baker S."/>
            <person name="Barry K."/>
            <person name="Bills G."/>
            <person name="Bluhm B."/>
            <person name="Cannon C."/>
            <person name="Castanera R."/>
            <person name="Culley D."/>
            <person name="Daum C."/>
            <person name="Ezra D."/>
            <person name="Gonzalez J."/>
            <person name="Henrissat B."/>
            <person name="Kuo A."/>
            <person name="Liang C."/>
            <person name="Lipzen A."/>
            <person name="Lutzoni F."/>
            <person name="Magnuson J."/>
            <person name="Mondo S."/>
            <person name="Nolan M."/>
            <person name="Ohm R."/>
            <person name="Pangilinan J."/>
            <person name="Park H.-J."/>
            <person name="Ramirez L."/>
            <person name="Alfaro M."/>
            <person name="Sun H."/>
            <person name="Tritt A."/>
            <person name="Yoshinaga Y."/>
            <person name="Zwiers L.-H."/>
            <person name="Turgeon B."/>
            <person name="Goodwin S."/>
            <person name="Spatafora J."/>
            <person name="Crous P."/>
            <person name="Grigoriev I."/>
        </authorList>
    </citation>
    <scope>NUCLEOTIDE SEQUENCE</scope>
    <source>
        <strain evidence="3">CBS 175.79</strain>
    </source>
</reference>